<dbReference type="InterPro" id="IPR050859">
    <property type="entry name" value="Class-I_PLP-dep_aminotransf"/>
</dbReference>
<keyword evidence="3" id="KW-0808">Transferase</keyword>
<evidence type="ECO:0000313" key="6">
    <source>
        <dbReference type="EMBL" id="GAA2362582.1"/>
    </source>
</evidence>
<dbReference type="InterPro" id="IPR015421">
    <property type="entry name" value="PyrdxlP-dep_Trfase_major"/>
</dbReference>
<proteinExistence type="predicted"/>
<dbReference type="Proteomes" id="UP001501218">
    <property type="component" value="Unassembled WGS sequence"/>
</dbReference>
<keyword evidence="4" id="KW-0663">Pyridoxal phosphate</keyword>
<name>A0ABP5TWM4_9PSEU</name>
<dbReference type="EMBL" id="BAAARA010000024">
    <property type="protein sequence ID" value="GAA2362582.1"/>
    <property type="molecule type" value="Genomic_DNA"/>
</dbReference>
<dbReference type="Gene3D" id="3.40.640.10">
    <property type="entry name" value="Type I PLP-dependent aspartate aminotransferase-like (Major domain)"/>
    <property type="match status" value="1"/>
</dbReference>
<organism evidence="6 7">
    <name type="scientific">Saccharopolyspora halophila</name>
    <dbReference type="NCBI Taxonomy" id="405551"/>
    <lineage>
        <taxon>Bacteria</taxon>
        <taxon>Bacillati</taxon>
        <taxon>Actinomycetota</taxon>
        <taxon>Actinomycetes</taxon>
        <taxon>Pseudonocardiales</taxon>
        <taxon>Pseudonocardiaceae</taxon>
        <taxon>Saccharopolyspora</taxon>
    </lineage>
</organism>
<dbReference type="RefSeq" id="WP_344137408.1">
    <property type="nucleotide sequence ID" value="NZ_BAAARA010000024.1"/>
</dbReference>
<dbReference type="SUPFAM" id="SSF53383">
    <property type="entry name" value="PLP-dependent transferases"/>
    <property type="match status" value="1"/>
</dbReference>
<protein>
    <submittedName>
        <fullName evidence="6">PLP-dependent aminotransferase family protein</fullName>
    </submittedName>
</protein>
<evidence type="ECO:0000256" key="2">
    <source>
        <dbReference type="ARBA" id="ARBA00022576"/>
    </source>
</evidence>
<evidence type="ECO:0000256" key="1">
    <source>
        <dbReference type="ARBA" id="ARBA00001933"/>
    </source>
</evidence>
<reference evidence="7" key="1">
    <citation type="journal article" date="2019" name="Int. J. Syst. Evol. Microbiol.">
        <title>The Global Catalogue of Microorganisms (GCM) 10K type strain sequencing project: providing services to taxonomists for standard genome sequencing and annotation.</title>
        <authorList>
            <consortium name="The Broad Institute Genomics Platform"/>
            <consortium name="The Broad Institute Genome Sequencing Center for Infectious Disease"/>
            <person name="Wu L."/>
            <person name="Ma J."/>
        </authorList>
    </citation>
    <scope>NUCLEOTIDE SEQUENCE [LARGE SCALE GENOMIC DNA]</scope>
    <source>
        <strain evidence="7">JCM 16221</strain>
    </source>
</reference>
<dbReference type="PANTHER" id="PTHR42790:SF19">
    <property type="entry name" value="KYNURENINE_ALPHA-AMINOADIPATE AMINOTRANSFERASE, MITOCHONDRIAL"/>
    <property type="match status" value="1"/>
</dbReference>
<comment type="cofactor">
    <cofactor evidence="1">
        <name>pyridoxal 5'-phosphate</name>
        <dbReference type="ChEBI" id="CHEBI:597326"/>
    </cofactor>
</comment>
<evidence type="ECO:0000313" key="7">
    <source>
        <dbReference type="Proteomes" id="UP001501218"/>
    </source>
</evidence>
<evidence type="ECO:0000259" key="5">
    <source>
        <dbReference type="Pfam" id="PF00155"/>
    </source>
</evidence>
<dbReference type="PANTHER" id="PTHR42790">
    <property type="entry name" value="AMINOTRANSFERASE"/>
    <property type="match status" value="1"/>
</dbReference>
<feature type="domain" description="Aminotransferase class I/classII large" evidence="5">
    <location>
        <begin position="50"/>
        <end position="385"/>
    </location>
</feature>
<dbReference type="CDD" id="cd00609">
    <property type="entry name" value="AAT_like"/>
    <property type="match status" value="1"/>
</dbReference>
<gene>
    <name evidence="6" type="ORF">GCM10009854_47760</name>
</gene>
<keyword evidence="7" id="KW-1185">Reference proteome</keyword>
<sequence>MAVDWTRRMARRAREAGDPLGGILALANARGVLNFSGGFPDPSLFPTGELAEITRRLLDEDPGVALQYTPSNGIESARHAVADWAVREQGRRPADGELMLTSGGIDAVTLIAKTMLDPGDVVLVEEPTYLGAVSGFATFDPVLRGAALDEDGLDVGALAELLAAAPAAPKLLYTIPDHQNPSGRSLSESRRRELVELCRRWDVLVVEDVAYRQLAFDGTAAPSLWSLGPDVVIQIGTFSKIFFPGVRLGWAVGPAEVVDKLAVAKQNSDQCAGALGQRMLEEYLRGGLLDGHLPKARALYRDRAAAVDAALAEHFAELGTWTSPTGGFFTWLHLPGIDTTALASRAAEHDVAFVPGAGFYAEKADTEHLRLSFSRIEVPEIEQGIANLATAVRESAEV</sequence>
<dbReference type="Gene3D" id="3.90.1150.10">
    <property type="entry name" value="Aspartate Aminotransferase, domain 1"/>
    <property type="match status" value="1"/>
</dbReference>
<dbReference type="InterPro" id="IPR015424">
    <property type="entry name" value="PyrdxlP-dep_Trfase"/>
</dbReference>
<dbReference type="GO" id="GO:0008483">
    <property type="term" value="F:transaminase activity"/>
    <property type="evidence" value="ECO:0007669"/>
    <property type="project" value="UniProtKB-KW"/>
</dbReference>
<evidence type="ECO:0000256" key="3">
    <source>
        <dbReference type="ARBA" id="ARBA00022679"/>
    </source>
</evidence>
<dbReference type="InterPro" id="IPR015422">
    <property type="entry name" value="PyrdxlP-dep_Trfase_small"/>
</dbReference>
<dbReference type="Pfam" id="PF00155">
    <property type="entry name" value="Aminotran_1_2"/>
    <property type="match status" value="1"/>
</dbReference>
<comment type="caution">
    <text evidence="6">The sequence shown here is derived from an EMBL/GenBank/DDBJ whole genome shotgun (WGS) entry which is preliminary data.</text>
</comment>
<evidence type="ECO:0000256" key="4">
    <source>
        <dbReference type="ARBA" id="ARBA00022898"/>
    </source>
</evidence>
<keyword evidence="2 6" id="KW-0032">Aminotransferase</keyword>
<accession>A0ABP5TWM4</accession>
<dbReference type="InterPro" id="IPR004839">
    <property type="entry name" value="Aminotransferase_I/II_large"/>
</dbReference>